<proteinExistence type="predicted"/>
<evidence type="ECO:0000313" key="2">
    <source>
        <dbReference type="Proteomes" id="UP000225358"/>
    </source>
</evidence>
<dbReference type="Proteomes" id="UP000225358">
    <property type="component" value="Segment"/>
</dbReference>
<organism evidence="1 2">
    <name type="scientific">Escherichia phage ESCO13</name>
    <dbReference type="NCBI Taxonomy" id="1881104"/>
    <lineage>
        <taxon>Viruses</taxon>
        <taxon>Duplodnaviria</taxon>
        <taxon>Heunggongvirae</taxon>
        <taxon>Uroviricota</taxon>
        <taxon>Caudoviricetes</taxon>
        <taxon>Stephanstirmvirinae</taxon>
        <taxon>Phapecoctavirus</taxon>
        <taxon>Phapecoctavirus ESCO13</taxon>
    </lineage>
</organism>
<accession>A0A1D7XGC2</accession>
<keyword evidence="2" id="KW-1185">Reference proteome</keyword>
<gene>
    <name evidence="1" type="ORF">ESCO13_00219</name>
</gene>
<sequence length="197" mass="22405">MTISIRTSIVGVKRLPNALQITRALRDTFSAVDEHKMLDNLSNWPYFHYFKNEDDEFIDAVSYGYDFGKEVSAEEFVAMVFPNGLPTRSKRKKGPKNKKRATNKATIFFTDGTQYTIKDFEEVSYTAGGNLSFYTIKKQNSTFSHVSNMVEMLVEDIESVAVLGMHKSFLITNISDFSARLSGPDFETTTTHFTFKV</sequence>
<protein>
    <submittedName>
        <fullName evidence="1">Uncharacterized protein</fullName>
    </submittedName>
</protein>
<reference evidence="1" key="1">
    <citation type="submission" date="2017-02" db="EMBL/GenBank/DDBJ databases">
        <title>Complete genome sequence of two Escherichia coli phages, vB_EcoM_ ESCO5 and vB_EcoM_ESCO13, which are related to phAPEC8.</title>
        <authorList>
            <person name="Trotereau A."/>
            <person name="Gonnet M."/>
            <person name="Viardot A."/>
            <person name="Lalmanach A.-C."/>
            <person name="Guabiraba R."/>
            <person name="Chanteloup N."/>
            <person name="Schouler C."/>
        </authorList>
    </citation>
    <scope>NUCLEOTIDE SEQUENCE [LARGE SCALE GENOMIC DNA]</scope>
</reference>
<evidence type="ECO:0000313" key="1">
    <source>
        <dbReference type="EMBL" id="AOQ27347.1"/>
    </source>
</evidence>
<dbReference type="EMBL" id="KX552041">
    <property type="protein sequence ID" value="AOQ27347.1"/>
    <property type="molecule type" value="Genomic_DNA"/>
</dbReference>
<name>A0A1D7XGC2_9CAUD</name>